<evidence type="ECO:0000313" key="2">
    <source>
        <dbReference type="EMBL" id="CAD1820296.1"/>
    </source>
</evidence>
<dbReference type="EMBL" id="LR862140">
    <property type="protein sequence ID" value="CAD1820296.1"/>
    <property type="molecule type" value="Genomic_DNA"/>
</dbReference>
<feature type="region of interest" description="Disordered" evidence="1">
    <location>
        <begin position="1"/>
        <end position="50"/>
    </location>
</feature>
<feature type="compositionally biased region" description="Basic and acidic residues" evidence="1">
    <location>
        <begin position="1"/>
        <end position="14"/>
    </location>
</feature>
<dbReference type="AlphaFoldDB" id="A0A6V7NPU9"/>
<accession>A0A6V7NPU9</accession>
<proteinExistence type="predicted"/>
<evidence type="ECO:0000256" key="1">
    <source>
        <dbReference type="SAM" id="MobiDB-lite"/>
    </source>
</evidence>
<protein>
    <submittedName>
        <fullName evidence="2">Uncharacterized protein</fullName>
    </submittedName>
</protein>
<organism evidence="2">
    <name type="scientific">Ananas comosus var. bracteatus</name>
    <name type="common">red pineapple</name>
    <dbReference type="NCBI Taxonomy" id="296719"/>
    <lineage>
        <taxon>Eukaryota</taxon>
        <taxon>Viridiplantae</taxon>
        <taxon>Streptophyta</taxon>
        <taxon>Embryophyta</taxon>
        <taxon>Tracheophyta</taxon>
        <taxon>Spermatophyta</taxon>
        <taxon>Magnoliopsida</taxon>
        <taxon>Liliopsida</taxon>
        <taxon>Poales</taxon>
        <taxon>Bromeliaceae</taxon>
        <taxon>Bromelioideae</taxon>
        <taxon>Ananas</taxon>
    </lineage>
</organism>
<sequence>MVAREVVGRPELGRSGRGAPGTEVEGGEAARSAGVEGKTSGQSDQQAPSLAQALGQMTRVLQVLDQNSHRSTARLDVVLAAITASNENIARNKQLLTQNE</sequence>
<feature type="compositionally biased region" description="Polar residues" evidence="1">
    <location>
        <begin position="39"/>
        <end position="49"/>
    </location>
</feature>
<reference evidence="2" key="1">
    <citation type="submission" date="2020-07" db="EMBL/GenBank/DDBJ databases">
        <authorList>
            <person name="Lin J."/>
        </authorList>
    </citation>
    <scope>NUCLEOTIDE SEQUENCE</scope>
</reference>
<gene>
    <name evidence="2" type="ORF">CB5_LOCUS3507</name>
</gene>
<name>A0A6V7NPU9_ANACO</name>